<name>A0A371D6Y6_9APHY</name>
<dbReference type="AlphaFoldDB" id="A0A371D6Y6"/>
<evidence type="ECO:0000256" key="3">
    <source>
        <dbReference type="ARBA" id="ARBA00022723"/>
    </source>
</evidence>
<evidence type="ECO:0000256" key="5">
    <source>
        <dbReference type="ARBA" id="ARBA00023002"/>
    </source>
</evidence>
<dbReference type="PANTHER" id="PTHR33711:SF7">
    <property type="entry name" value="INTRADIOL RING-CLEAVAGE DIOXYGENASES DOMAIN-CONTAINING PROTEIN-RELATED"/>
    <property type="match status" value="1"/>
</dbReference>
<dbReference type="Proteomes" id="UP000256964">
    <property type="component" value="Unassembled WGS sequence"/>
</dbReference>
<dbReference type="InterPro" id="IPR050770">
    <property type="entry name" value="Intradiol_RC_Dioxygenase"/>
</dbReference>
<dbReference type="Pfam" id="PF00775">
    <property type="entry name" value="Dioxygenase_C"/>
    <property type="match status" value="1"/>
</dbReference>
<sequence>MSHEVHGALYNGVPKPPFELSYPDNPDAITHNLMKLADLAPDARDKFLLKNLITHLHAFVKETSLSSDEWLKAIKFLTSVGHTTTNIRQEFMLLSDVMGVSALVDAINFPPGHGGTESTILGPFHTDDAPDIEQGESIASEGKGEYMYVEGRVLSSDGTPISNATIESWETDSNGYYDTQYVNREKADLRGRLRTDKDGYFGFRAIVPVAYPIPGDGPVGQLLLAVGRHNMRPNHIHLIIEAPGFRKLITMFYPEGDTWLESDAVFAVKKSLVVKLEEVNDEAEARKRGFPKGSSFKLLQRDVILVPEKQADLKQ</sequence>
<accession>A0A371D6Y6</accession>
<keyword evidence="6" id="KW-0408">Iron</keyword>
<dbReference type="PANTHER" id="PTHR33711">
    <property type="entry name" value="DIOXYGENASE, PUTATIVE (AFU_ORTHOLOGUE AFUA_2G02910)-RELATED"/>
    <property type="match status" value="1"/>
</dbReference>
<comment type="similarity">
    <text evidence="2">Belongs to the intradiol ring-cleavage dioxygenase family.</text>
</comment>
<feature type="domain" description="Intradiol ring-cleavage dioxygenases" evidence="7">
    <location>
        <begin position="133"/>
        <end position="284"/>
    </location>
</feature>
<keyword evidence="5" id="KW-0560">Oxidoreductase</keyword>
<keyword evidence="4 9" id="KW-0223">Dioxygenase</keyword>
<dbReference type="GO" id="GO:0018576">
    <property type="term" value="F:catechol 1,2-dioxygenase activity"/>
    <property type="evidence" value="ECO:0007669"/>
    <property type="project" value="InterPro"/>
</dbReference>
<comment type="cofactor">
    <cofactor evidence="1">
        <name>Fe(3+)</name>
        <dbReference type="ChEBI" id="CHEBI:29034"/>
    </cofactor>
</comment>
<proteinExistence type="inferred from homology"/>
<gene>
    <name evidence="9" type="ORF">OH76DRAFT_663083</name>
</gene>
<dbReference type="InterPro" id="IPR000627">
    <property type="entry name" value="Intradiol_dOase_C"/>
</dbReference>
<dbReference type="EMBL" id="KZ857412">
    <property type="protein sequence ID" value="RDX48270.1"/>
    <property type="molecule type" value="Genomic_DNA"/>
</dbReference>
<dbReference type="InterPro" id="IPR007535">
    <property type="entry name" value="Catechol_dOase_N"/>
</dbReference>
<dbReference type="STRING" id="139420.A0A371D6Y6"/>
<evidence type="ECO:0000259" key="8">
    <source>
        <dbReference type="Pfam" id="PF04444"/>
    </source>
</evidence>
<evidence type="ECO:0000256" key="2">
    <source>
        <dbReference type="ARBA" id="ARBA00007825"/>
    </source>
</evidence>
<evidence type="ECO:0000256" key="1">
    <source>
        <dbReference type="ARBA" id="ARBA00001965"/>
    </source>
</evidence>
<dbReference type="Pfam" id="PF04444">
    <property type="entry name" value="Dioxygenase_N"/>
    <property type="match status" value="1"/>
</dbReference>
<evidence type="ECO:0000313" key="9">
    <source>
        <dbReference type="EMBL" id="RDX48270.1"/>
    </source>
</evidence>
<dbReference type="GO" id="GO:0008199">
    <property type="term" value="F:ferric iron binding"/>
    <property type="evidence" value="ECO:0007669"/>
    <property type="project" value="InterPro"/>
</dbReference>
<reference evidence="9 10" key="1">
    <citation type="journal article" date="2018" name="Biotechnol. Biofuels">
        <title>Integrative visual omics of the white-rot fungus Polyporus brumalis exposes the biotechnological potential of its oxidative enzymes for delignifying raw plant biomass.</title>
        <authorList>
            <person name="Miyauchi S."/>
            <person name="Rancon A."/>
            <person name="Drula E."/>
            <person name="Hage H."/>
            <person name="Chaduli D."/>
            <person name="Favel A."/>
            <person name="Grisel S."/>
            <person name="Henrissat B."/>
            <person name="Herpoel-Gimbert I."/>
            <person name="Ruiz-Duenas F.J."/>
            <person name="Chevret D."/>
            <person name="Hainaut M."/>
            <person name="Lin J."/>
            <person name="Wang M."/>
            <person name="Pangilinan J."/>
            <person name="Lipzen A."/>
            <person name="Lesage-Meessen L."/>
            <person name="Navarro D."/>
            <person name="Riley R."/>
            <person name="Grigoriev I.V."/>
            <person name="Zhou S."/>
            <person name="Raouche S."/>
            <person name="Rosso M.N."/>
        </authorList>
    </citation>
    <scope>NUCLEOTIDE SEQUENCE [LARGE SCALE GENOMIC DNA]</scope>
    <source>
        <strain evidence="9 10">BRFM 1820</strain>
    </source>
</reference>
<dbReference type="Gene3D" id="2.60.130.10">
    <property type="entry name" value="Aromatic compound dioxygenase"/>
    <property type="match status" value="1"/>
</dbReference>
<evidence type="ECO:0000259" key="7">
    <source>
        <dbReference type="Pfam" id="PF00775"/>
    </source>
</evidence>
<dbReference type="GO" id="GO:0009712">
    <property type="term" value="P:catechol-containing compound metabolic process"/>
    <property type="evidence" value="ECO:0007669"/>
    <property type="project" value="InterPro"/>
</dbReference>
<evidence type="ECO:0000256" key="4">
    <source>
        <dbReference type="ARBA" id="ARBA00022964"/>
    </source>
</evidence>
<feature type="domain" description="Catechol dioxygenase N-terminal" evidence="8">
    <location>
        <begin position="42"/>
        <end position="108"/>
    </location>
</feature>
<organism evidence="9 10">
    <name type="scientific">Lentinus brumalis</name>
    <dbReference type="NCBI Taxonomy" id="2498619"/>
    <lineage>
        <taxon>Eukaryota</taxon>
        <taxon>Fungi</taxon>
        <taxon>Dikarya</taxon>
        <taxon>Basidiomycota</taxon>
        <taxon>Agaricomycotina</taxon>
        <taxon>Agaricomycetes</taxon>
        <taxon>Polyporales</taxon>
        <taxon>Polyporaceae</taxon>
        <taxon>Lentinus</taxon>
    </lineage>
</organism>
<evidence type="ECO:0000256" key="6">
    <source>
        <dbReference type="ARBA" id="ARBA00023004"/>
    </source>
</evidence>
<evidence type="ECO:0000313" key="10">
    <source>
        <dbReference type="Proteomes" id="UP000256964"/>
    </source>
</evidence>
<keyword evidence="3" id="KW-0479">Metal-binding</keyword>
<dbReference type="OrthoDB" id="5238185at2759"/>
<dbReference type="SUPFAM" id="SSF49482">
    <property type="entry name" value="Aromatic compound dioxygenase"/>
    <property type="match status" value="1"/>
</dbReference>
<protein>
    <submittedName>
        <fullName evidence="9">Aromatic compound dioxygenase</fullName>
    </submittedName>
</protein>
<keyword evidence="10" id="KW-1185">Reference proteome</keyword>
<dbReference type="InterPro" id="IPR015889">
    <property type="entry name" value="Intradiol_dOase_core"/>
</dbReference>